<dbReference type="InterPro" id="IPR003812">
    <property type="entry name" value="Fido"/>
</dbReference>
<accession>A0A8T4L987</accession>
<dbReference type="PANTHER" id="PTHR13504">
    <property type="entry name" value="FIDO DOMAIN-CONTAINING PROTEIN DDB_G0283145"/>
    <property type="match status" value="1"/>
</dbReference>
<dbReference type="InterPro" id="IPR036597">
    <property type="entry name" value="Fido-like_dom_sf"/>
</dbReference>
<dbReference type="Gene3D" id="1.10.3290.10">
    <property type="entry name" value="Fido-like domain"/>
    <property type="match status" value="1"/>
</dbReference>
<dbReference type="Proteomes" id="UP000678237">
    <property type="component" value="Unassembled WGS sequence"/>
</dbReference>
<name>A0A8T4L987_9ARCH</name>
<dbReference type="EMBL" id="JAGVWE010000004">
    <property type="protein sequence ID" value="MBS3063237.1"/>
    <property type="molecule type" value="Genomic_DNA"/>
</dbReference>
<evidence type="ECO:0000313" key="3">
    <source>
        <dbReference type="Proteomes" id="UP000678237"/>
    </source>
</evidence>
<dbReference type="Pfam" id="PF02661">
    <property type="entry name" value="Fic"/>
    <property type="match status" value="1"/>
</dbReference>
<dbReference type="InterPro" id="IPR040198">
    <property type="entry name" value="Fido_containing"/>
</dbReference>
<reference evidence="2" key="2">
    <citation type="submission" date="2021-05" db="EMBL/GenBank/DDBJ databases">
        <title>Protein family content uncovers lineage relationships and bacterial pathway maintenance mechanisms in DPANN archaea.</title>
        <authorList>
            <person name="Castelle C.J."/>
            <person name="Meheust R."/>
            <person name="Jaffe A.L."/>
            <person name="Seitz K."/>
            <person name="Gong X."/>
            <person name="Baker B.J."/>
            <person name="Banfield J.F."/>
        </authorList>
    </citation>
    <scope>NUCLEOTIDE SEQUENCE</scope>
    <source>
        <strain evidence="2">RIFCSPLOWO2_01_FULL_58_19</strain>
    </source>
</reference>
<sequence>MAYVEKKRIGGKEYFYLSRNIRVSPGKWKKIRKYVGADLSNLALAEKELSLVQPVRRLMTAKQMKIVDRIKAAYAAKHKIGKSLWKTEKERMVGFVYNTNAIEGNSLSYEDTKGVLEGKKPKAEHTKRDVQEVKNMKECIDFLFDYKGIIDQDLVLRLHALQMRGVHPEAGRIRKGQNIVGNYRPPPPEKVPSEMVRFFSWLREAENLLHPFELAGLVHLKFVKIHPFMDGNGRLSRLLMNHALFRNGYPLLNIFDAEKMLYYLVLREVDAKKKEKPFLKYLYNVYGNQYKDFLLEGENRERKTKNN</sequence>
<gene>
    <name evidence="2" type="ORF">J4203_05150</name>
</gene>
<evidence type="ECO:0000259" key="1">
    <source>
        <dbReference type="PROSITE" id="PS51459"/>
    </source>
</evidence>
<dbReference type="PROSITE" id="PS51459">
    <property type="entry name" value="FIDO"/>
    <property type="match status" value="1"/>
</dbReference>
<proteinExistence type="predicted"/>
<dbReference type="SUPFAM" id="SSF140931">
    <property type="entry name" value="Fic-like"/>
    <property type="match status" value="1"/>
</dbReference>
<organism evidence="2 3">
    <name type="scientific">Candidatus Iainarchaeum sp</name>
    <dbReference type="NCBI Taxonomy" id="3101447"/>
    <lineage>
        <taxon>Archaea</taxon>
        <taxon>Candidatus Iainarchaeota</taxon>
        <taxon>Candidatus Iainarchaeia</taxon>
        <taxon>Candidatus Iainarchaeales</taxon>
        <taxon>Candidatus Iainarchaeaceae</taxon>
        <taxon>Candidatus Iainarchaeum</taxon>
    </lineage>
</organism>
<protein>
    <submittedName>
        <fullName evidence="2">Fic family protein</fullName>
    </submittedName>
</protein>
<reference evidence="2" key="1">
    <citation type="submission" date="2021-03" db="EMBL/GenBank/DDBJ databases">
        <authorList>
            <person name="Jaffe A."/>
        </authorList>
    </citation>
    <scope>NUCLEOTIDE SEQUENCE</scope>
    <source>
        <strain evidence="2">RIFCSPLOWO2_01_FULL_58_19</strain>
    </source>
</reference>
<dbReference type="PANTHER" id="PTHR13504:SF38">
    <property type="entry name" value="FIDO DOMAIN-CONTAINING PROTEIN"/>
    <property type="match status" value="1"/>
</dbReference>
<feature type="domain" description="Fido" evidence="1">
    <location>
        <begin position="150"/>
        <end position="284"/>
    </location>
</feature>
<dbReference type="AlphaFoldDB" id="A0A8T4L987"/>
<evidence type="ECO:0000313" key="2">
    <source>
        <dbReference type="EMBL" id="MBS3063237.1"/>
    </source>
</evidence>
<comment type="caution">
    <text evidence="2">The sequence shown here is derived from an EMBL/GenBank/DDBJ whole genome shotgun (WGS) entry which is preliminary data.</text>
</comment>